<keyword evidence="2" id="KW-1133">Transmembrane helix</keyword>
<keyword evidence="4" id="KW-1185">Reference proteome</keyword>
<dbReference type="EMBL" id="JBBPHU010000008">
    <property type="protein sequence ID" value="KAK7514871.1"/>
    <property type="molecule type" value="Genomic_DNA"/>
</dbReference>
<feature type="transmembrane region" description="Helical" evidence="2">
    <location>
        <begin position="164"/>
        <end position="188"/>
    </location>
</feature>
<evidence type="ECO:0000256" key="2">
    <source>
        <dbReference type="SAM" id="Phobius"/>
    </source>
</evidence>
<organism evidence="3 4">
    <name type="scientific">Phyllosticta citriasiana</name>
    <dbReference type="NCBI Taxonomy" id="595635"/>
    <lineage>
        <taxon>Eukaryota</taxon>
        <taxon>Fungi</taxon>
        <taxon>Dikarya</taxon>
        <taxon>Ascomycota</taxon>
        <taxon>Pezizomycotina</taxon>
        <taxon>Dothideomycetes</taxon>
        <taxon>Dothideomycetes incertae sedis</taxon>
        <taxon>Botryosphaeriales</taxon>
        <taxon>Phyllostictaceae</taxon>
        <taxon>Phyllosticta</taxon>
    </lineage>
</organism>
<protein>
    <recommendedName>
        <fullName evidence="5">Transmembrane protein</fullName>
    </recommendedName>
</protein>
<dbReference type="Proteomes" id="UP001363622">
    <property type="component" value="Unassembled WGS sequence"/>
</dbReference>
<feature type="region of interest" description="Disordered" evidence="1">
    <location>
        <begin position="81"/>
        <end position="155"/>
    </location>
</feature>
<gene>
    <name evidence="3" type="ORF">IWZ03DRAFT_231627</name>
</gene>
<keyword evidence="2" id="KW-0472">Membrane</keyword>
<accession>A0ABR1KHG5</accession>
<proteinExistence type="predicted"/>
<reference evidence="3 4" key="1">
    <citation type="submission" date="2024-04" db="EMBL/GenBank/DDBJ databases">
        <title>Phyllosticta paracitricarpa is synonymous to the EU quarantine fungus P. citricarpa based on phylogenomic analyses.</title>
        <authorList>
            <consortium name="Lawrence Berkeley National Laboratory"/>
            <person name="Van Ingen-Buijs V.A."/>
            <person name="Van Westerhoven A.C."/>
            <person name="Haridas S."/>
            <person name="Skiadas P."/>
            <person name="Martin F."/>
            <person name="Groenewald J.Z."/>
            <person name="Crous P.W."/>
            <person name="Seidl M.F."/>
        </authorList>
    </citation>
    <scope>NUCLEOTIDE SEQUENCE [LARGE SCALE GENOMIC DNA]</scope>
    <source>
        <strain evidence="3 4">CBS 123371</strain>
    </source>
</reference>
<evidence type="ECO:0008006" key="5">
    <source>
        <dbReference type="Google" id="ProtNLM"/>
    </source>
</evidence>
<evidence type="ECO:0000313" key="3">
    <source>
        <dbReference type="EMBL" id="KAK7514871.1"/>
    </source>
</evidence>
<name>A0ABR1KHG5_9PEZI</name>
<evidence type="ECO:0000256" key="1">
    <source>
        <dbReference type="SAM" id="MobiDB-lite"/>
    </source>
</evidence>
<keyword evidence="2" id="KW-0812">Transmembrane</keyword>
<comment type="caution">
    <text evidence="3">The sequence shown here is derived from an EMBL/GenBank/DDBJ whole genome shotgun (WGS) entry which is preliminary data.</text>
</comment>
<evidence type="ECO:0000313" key="4">
    <source>
        <dbReference type="Proteomes" id="UP001363622"/>
    </source>
</evidence>
<sequence>MYDRPCVCCAWSEAVHFIWPIHPSIHPSIHLIKRRRETGRRDSQWVGRSGQGLQALRHRVLSSIILRCFFSSTSSFHHLLPNSNQDHKPSTNTDKAQAHFPLPTINPPSHKKTQRAKQRDTHSPHPHPLKFQGSPCSLSPAKRGTRPCSAADAKKEKKSQSIKVWRCITAIAIAFRGVGAACLLLISFTNGRRGK</sequence>